<keyword evidence="8" id="KW-1185">Reference proteome</keyword>
<comment type="similarity">
    <text evidence="2">Belongs to the TMEM45 family.</text>
</comment>
<dbReference type="OrthoDB" id="551896at2759"/>
<protein>
    <submittedName>
        <fullName evidence="7">Uncharacterized protein</fullName>
    </submittedName>
</protein>
<gene>
    <name evidence="7" type="ORF">GPECTOR_56g360</name>
</gene>
<organism evidence="7 8">
    <name type="scientific">Gonium pectorale</name>
    <name type="common">Green alga</name>
    <dbReference type="NCBI Taxonomy" id="33097"/>
    <lineage>
        <taxon>Eukaryota</taxon>
        <taxon>Viridiplantae</taxon>
        <taxon>Chlorophyta</taxon>
        <taxon>core chlorophytes</taxon>
        <taxon>Chlorophyceae</taxon>
        <taxon>CS clade</taxon>
        <taxon>Chlamydomonadales</taxon>
        <taxon>Volvocaceae</taxon>
        <taxon>Gonium</taxon>
    </lineage>
</organism>
<dbReference type="InterPro" id="IPR042127">
    <property type="entry name" value="TMEM45"/>
</dbReference>
<dbReference type="Pfam" id="PF04819">
    <property type="entry name" value="DUF716"/>
    <property type="match status" value="1"/>
</dbReference>
<evidence type="ECO:0000256" key="2">
    <source>
        <dbReference type="ARBA" id="ARBA00006948"/>
    </source>
</evidence>
<feature type="transmembrane region" description="Helical" evidence="6">
    <location>
        <begin position="248"/>
        <end position="271"/>
    </location>
</feature>
<keyword evidence="3 6" id="KW-0812">Transmembrane</keyword>
<dbReference type="PANTHER" id="PTHR16007:SF15">
    <property type="entry name" value="TRANSMEMBRANE PROTEIN 45B"/>
    <property type="match status" value="1"/>
</dbReference>
<proteinExistence type="inferred from homology"/>
<evidence type="ECO:0000256" key="5">
    <source>
        <dbReference type="ARBA" id="ARBA00023136"/>
    </source>
</evidence>
<keyword evidence="5 6" id="KW-0472">Membrane</keyword>
<keyword evidence="4 6" id="KW-1133">Transmembrane helix</keyword>
<name>A0A150G618_GONPE</name>
<dbReference type="PANTHER" id="PTHR16007">
    <property type="entry name" value="EPIDIDYMAL MEMBRANE PROTEIN E9-RELATED"/>
    <property type="match status" value="1"/>
</dbReference>
<dbReference type="Proteomes" id="UP000075714">
    <property type="component" value="Unassembled WGS sequence"/>
</dbReference>
<feature type="transmembrane region" description="Helical" evidence="6">
    <location>
        <begin position="177"/>
        <end position="197"/>
    </location>
</feature>
<dbReference type="InterPro" id="IPR006904">
    <property type="entry name" value="DUF716"/>
</dbReference>
<dbReference type="AlphaFoldDB" id="A0A150G618"/>
<evidence type="ECO:0000313" key="8">
    <source>
        <dbReference type="Proteomes" id="UP000075714"/>
    </source>
</evidence>
<accession>A0A150G618</accession>
<feature type="transmembrane region" description="Helical" evidence="6">
    <location>
        <begin position="147"/>
        <end position="165"/>
    </location>
</feature>
<feature type="transmembrane region" description="Helical" evidence="6">
    <location>
        <begin position="209"/>
        <end position="228"/>
    </location>
</feature>
<dbReference type="GO" id="GO:0016020">
    <property type="term" value="C:membrane"/>
    <property type="evidence" value="ECO:0007669"/>
    <property type="project" value="UniProtKB-SubCell"/>
</dbReference>
<evidence type="ECO:0000256" key="4">
    <source>
        <dbReference type="ARBA" id="ARBA00022989"/>
    </source>
</evidence>
<dbReference type="EMBL" id="LSYV01000057">
    <property type="protein sequence ID" value="KXZ45264.1"/>
    <property type="molecule type" value="Genomic_DNA"/>
</dbReference>
<evidence type="ECO:0000256" key="3">
    <source>
        <dbReference type="ARBA" id="ARBA00022692"/>
    </source>
</evidence>
<comment type="subcellular location">
    <subcellularLocation>
        <location evidence="1">Membrane</location>
        <topology evidence="1">Multi-pass membrane protein</topology>
    </subcellularLocation>
</comment>
<sequence>MDLMKMDVLRCDGRTAESVRRLGDVIGHVTPGVALAGWGLHVFLGACWRHALSQRDPSAPGFFARTWEPLLPFLPSTRWQRFNQLVPVDTLYKVLFGGFLIVCTDGVRYGRIVGQHIVRWAHSTLITSYVAVGLVELMSFRTRFPDGFNSAALVAAHIVTAIIFMGHQKHELTDQTAHALLGYCFLGAAGCGVIEAACPKSFMAVTGKLFFHILGGLWLAIVGCIIFGKSLFWSPVWEGQPDVGPAMFIPVLFGQIMLGLVIFMALVYCAVDLLAAWRLRQQALPRAHGGHEAGASSGFALLALGRRGPEESQALLAGQDEAPAAGAALVGDVQLGGYAVGPSAGKGGGSACNGGALHAHAP</sequence>
<evidence type="ECO:0000313" key="7">
    <source>
        <dbReference type="EMBL" id="KXZ45264.1"/>
    </source>
</evidence>
<reference evidence="8" key="1">
    <citation type="journal article" date="2016" name="Nat. Commun.">
        <title>The Gonium pectorale genome demonstrates co-option of cell cycle regulation during the evolution of multicellularity.</title>
        <authorList>
            <person name="Hanschen E.R."/>
            <person name="Marriage T.N."/>
            <person name="Ferris P.J."/>
            <person name="Hamaji T."/>
            <person name="Toyoda A."/>
            <person name="Fujiyama A."/>
            <person name="Neme R."/>
            <person name="Noguchi H."/>
            <person name="Minakuchi Y."/>
            <person name="Suzuki M."/>
            <person name="Kawai-Toyooka H."/>
            <person name="Smith D.R."/>
            <person name="Sparks H."/>
            <person name="Anderson J."/>
            <person name="Bakaric R."/>
            <person name="Luria V."/>
            <person name="Karger A."/>
            <person name="Kirschner M.W."/>
            <person name="Durand P.M."/>
            <person name="Michod R.E."/>
            <person name="Nozaki H."/>
            <person name="Olson B.J."/>
        </authorList>
    </citation>
    <scope>NUCLEOTIDE SEQUENCE [LARGE SCALE GENOMIC DNA]</scope>
    <source>
        <strain evidence="8">NIES-2863</strain>
    </source>
</reference>
<comment type="caution">
    <text evidence="7">The sequence shown here is derived from an EMBL/GenBank/DDBJ whole genome shotgun (WGS) entry which is preliminary data.</text>
</comment>
<evidence type="ECO:0000256" key="1">
    <source>
        <dbReference type="ARBA" id="ARBA00004141"/>
    </source>
</evidence>
<evidence type="ECO:0000256" key="6">
    <source>
        <dbReference type="SAM" id="Phobius"/>
    </source>
</evidence>